<organism evidence="1">
    <name type="scientific">Rhizophora mucronata</name>
    <name type="common">Asiatic mangrove</name>
    <dbReference type="NCBI Taxonomy" id="61149"/>
    <lineage>
        <taxon>Eukaryota</taxon>
        <taxon>Viridiplantae</taxon>
        <taxon>Streptophyta</taxon>
        <taxon>Embryophyta</taxon>
        <taxon>Tracheophyta</taxon>
        <taxon>Spermatophyta</taxon>
        <taxon>Magnoliopsida</taxon>
        <taxon>eudicotyledons</taxon>
        <taxon>Gunneridae</taxon>
        <taxon>Pentapetalae</taxon>
        <taxon>rosids</taxon>
        <taxon>fabids</taxon>
        <taxon>Malpighiales</taxon>
        <taxon>Rhizophoraceae</taxon>
        <taxon>Rhizophora</taxon>
    </lineage>
</organism>
<dbReference type="AlphaFoldDB" id="A0A2P2M5T4"/>
<reference evidence="1" key="1">
    <citation type="submission" date="2018-02" db="EMBL/GenBank/DDBJ databases">
        <title>Rhizophora mucronata_Transcriptome.</title>
        <authorList>
            <person name="Meera S.P."/>
            <person name="Sreeshan A."/>
            <person name="Augustine A."/>
        </authorList>
    </citation>
    <scope>NUCLEOTIDE SEQUENCE</scope>
    <source>
        <tissue evidence="1">Leaf</tissue>
    </source>
</reference>
<dbReference type="EMBL" id="GGEC01045094">
    <property type="protein sequence ID" value="MBX25578.1"/>
    <property type="molecule type" value="Transcribed_RNA"/>
</dbReference>
<accession>A0A2P2M5T4</accession>
<evidence type="ECO:0000313" key="1">
    <source>
        <dbReference type="EMBL" id="MBX25578.1"/>
    </source>
</evidence>
<proteinExistence type="predicted"/>
<protein>
    <submittedName>
        <fullName evidence="1">Putative disease resistance protein RGA3</fullName>
    </submittedName>
</protein>
<sequence>MHHVMHLTGHDSLTIITCVYLKQRSRY</sequence>
<name>A0A2P2M5T4_RHIMU</name>